<comment type="caution">
    <text evidence="5">The sequence shown here is derived from an EMBL/GenBank/DDBJ whole genome shotgun (WGS) entry which is preliminary data.</text>
</comment>
<dbReference type="GO" id="GO:0043565">
    <property type="term" value="F:sequence-specific DNA binding"/>
    <property type="evidence" value="ECO:0007669"/>
    <property type="project" value="InterPro"/>
</dbReference>
<evidence type="ECO:0000256" key="3">
    <source>
        <dbReference type="ARBA" id="ARBA00023163"/>
    </source>
</evidence>
<dbReference type="SUPFAM" id="SSF46689">
    <property type="entry name" value="Homeodomain-like"/>
    <property type="match status" value="2"/>
</dbReference>
<gene>
    <name evidence="5" type="ORF">EA660_09865</name>
</gene>
<evidence type="ECO:0000256" key="2">
    <source>
        <dbReference type="ARBA" id="ARBA00023125"/>
    </source>
</evidence>
<dbReference type="InterPro" id="IPR018060">
    <property type="entry name" value="HTH_AraC"/>
</dbReference>
<dbReference type="GO" id="GO:0003700">
    <property type="term" value="F:DNA-binding transcription factor activity"/>
    <property type="evidence" value="ECO:0007669"/>
    <property type="project" value="InterPro"/>
</dbReference>
<proteinExistence type="predicted"/>
<dbReference type="AlphaFoldDB" id="A0A4Q8LBZ2"/>
<dbReference type="Gene3D" id="1.10.10.60">
    <property type="entry name" value="Homeodomain-like"/>
    <property type="match status" value="2"/>
</dbReference>
<evidence type="ECO:0000313" key="6">
    <source>
        <dbReference type="Proteomes" id="UP000292627"/>
    </source>
</evidence>
<dbReference type="SMART" id="SM00342">
    <property type="entry name" value="HTH_ARAC"/>
    <property type="match status" value="1"/>
</dbReference>
<dbReference type="Pfam" id="PF12852">
    <property type="entry name" value="Cupin_6"/>
    <property type="match status" value="1"/>
</dbReference>
<dbReference type="InterPro" id="IPR009057">
    <property type="entry name" value="Homeodomain-like_sf"/>
</dbReference>
<dbReference type="InterPro" id="IPR032783">
    <property type="entry name" value="AraC_lig"/>
</dbReference>
<keyword evidence="3" id="KW-0804">Transcription</keyword>
<organism evidence="5 6">
    <name type="scientific">Pseudoxanthomonas winnipegensis</name>
    <dbReference type="NCBI Taxonomy" id="2480810"/>
    <lineage>
        <taxon>Bacteria</taxon>
        <taxon>Pseudomonadati</taxon>
        <taxon>Pseudomonadota</taxon>
        <taxon>Gammaproteobacteria</taxon>
        <taxon>Lysobacterales</taxon>
        <taxon>Lysobacteraceae</taxon>
        <taxon>Pseudoxanthomonas</taxon>
    </lineage>
</organism>
<sequence>MLDLAALEVACSVRLRAGGDWALRFRPIALKFNVVRRGACWLTVQDRPPVPLRAGDAFVVAGVPFVLSSAPDLPAVDAAQVFAGGTVAATYGPGDAVELLGGSVALGGAAASDLLALLPAVLVIRDPGQADAPLAWLLEQLDREWRGQLVGSQSVCNGLLRLMFVHALRRHVAESEPPGWLGGLRDPAVAAALRAIHAAPATPWRLEALAQVAGLSRSAFAARFKQCVGRAPVDYAARWRMQVAAERLRNTELRVASIAAELGFLSDAAFGAAFARTHGTSPGRYRREHRLGAQRPAAVRGRTS</sequence>
<protein>
    <submittedName>
        <fullName evidence="5">AraC family transcriptional regulator</fullName>
    </submittedName>
</protein>
<dbReference type="EMBL" id="SHMC01000003">
    <property type="protein sequence ID" value="TAA26000.1"/>
    <property type="molecule type" value="Genomic_DNA"/>
</dbReference>
<dbReference type="Proteomes" id="UP000292627">
    <property type="component" value="Unassembled WGS sequence"/>
</dbReference>
<keyword evidence="2" id="KW-0238">DNA-binding</keyword>
<dbReference type="InterPro" id="IPR018062">
    <property type="entry name" value="HTH_AraC-typ_CS"/>
</dbReference>
<dbReference type="InterPro" id="IPR050204">
    <property type="entry name" value="AraC_XylS_family_regulators"/>
</dbReference>
<dbReference type="PANTHER" id="PTHR46796">
    <property type="entry name" value="HTH-TYPE TRANSCRIPTIONAL ACTIVATOR RHAS-RELATED"/>
    <property type="match status" value="1"/>
</dbReference>
<dbReference type="OrthoDB" id="9783876at2"/>
<accession>A0A4Q8LBZ2</accession>
<evidence type="ECO:0000259" key="4">
    <source>
        <dbReference type="PROSITE" id="PS01124"/>
    </source>
</evidence>
<name>A0A4Q8LBZ2_9GAMM</name>
<evidence type="ECO:0000256" key="1">
    <source>
        <dbReference type="ARBA" id="ARBA00023015"/>
    </source>
</evidence>
<dbReference type="PROSITE" id="PS01124">
    <property type="entry name" value="HTH_ARAC_FAMILY_2"/>
    <property type="match status" value="1"/>
</dbReference>
<dbReference type="Pfam" id="PF12833">
    <property type="entry name" value="HTH_18"/>
    <property type="match status" value="1"/>
</dbReference>
<dbReference type="PANTHER" id="PTHR46796:SF7">
    <property type="entry name" value="ARAC FAMILY TRANSCRIPTIONAL REGULATOR"/>
    <property type="match status" value="1"/>
</dbReference>
<feature type="domain" description="HTH araC/xylS-type" evidence="4">
    <location>
        <begin position="190"/>
        <end position="288"/>
    </location>
</feature>
<evidence type="ECO:0000313" key="5">
    <source>
        <dbReference type="EMBL" id="TAA26000.1"/>
    </source>
</evidence>
<reference evidence="5 6" key="1">
    <citation type="submission" date="2019-02" db="EMBL/GenBank/DDBJ databases">
        <title>WGS of Pseudoxanthomonas species novum from clinical isolates.</title>
        <authorList>
            <person name="Bernier A.-M."/>
            <person name="Bernard K."/>
            <person name="Vachon A."/>
        </authorList>
    </citation>
    <scope>NUCLEOTIDE SEQUENCE [LARGE SCALE GENOMIC DNA]</scope>
    <source>
        <strain evidence="5 6">NML171200</strain>
    </source>
</reference>
<dbReference type="PROSITE" id="PS00041">
    <property type="entry name" value="HTH_ARAC_FAMILY_1"/>
    <property type="match status" value="1"/>
</dbReference>
<keyword evidence="1" id="KW-0805">Transcription regulation</keyword>